<evidence type="ECO:0000259" key="1">
    <source>
        <dbReference type="Pfam" id="PF11706"/>
    </source>
</evidence>
<comment type="caution">
    <text evidence="2">The sequence shown here is derived from an EMBL/GenBank/DDBJ whole genome shotgun (WGS) entry which is preliminary data.</text>
</comment>
<dbReference type="InterPro" id="IPR021005">
    <property type="entry name" value="Znf_CGNR"/>
</dbReference>
<reference evidence="2 3" key="1">
    <citation type="submission" date="2019-08" db="EMBL/GenBank/DDBJ databases">
        <authorList>
            <person name="Ye J."/>
        </authorList>
    </citation>
    <scope>NUCLEOTIDE SEQUENCE [LARGE SCALE GENOMIC DNA]</scope>
    <source>
        <strain evidence="2 3">TK008</strain>
    </source>
</reference>
<dbReference type="OrthoDB" id="9808437at2"/>
<protein>
    <recommendedName>
        <fullName evidence="1">Zinc finger CGNR domain-containing protein</fullName>
    </recommendedName>
</protein>
<dbReference type="Proteomes" id="UP000321562">
    <property type="component" value="Unassembled WGS sequence"/>
</dbReference>
<gene>
    <name evidence="2" type="ORF">FQV27_05260</name>
</gene>
<dbReference type="Gene3D" id="1.10.3300.10">
    <property type="entry name" value="Jann2411-like domain"/>
    <property type="match status" value="1"/>
</dbReference>
<dbReference type="Pfam" id="PF07336">
    <property type="entry name" value="ABATE"/>
    <property type="match status" value="1"/>
</dbReference>
<sequence>MTGSSHMGPLSGMPSPHRIAGNIALDFANTISWRGTAREADQLATADALRHWLRVSGLRATDAATAPDPDPTLAAAHALRAAITRIGSAIANGASPPDDALNDLRDAAAAALSRAQLGGMPLRPQFDTAEQALGSIAWSALDLFSSDEVARIKECPFSDCHWLFVDRSKNGSRRWCDMATCGNRAKKQAMAAHDNSAAG</sequence>
<dbReference type="InterPro" id="IPR023286">
    <property type="entry name" value="ABATE_dom_sf"/>
</dbReference>
<dbReference type="PANTHER" id="PTHR35525">
    <property type="entry name" value="BLL6575 PROTEIN"/>
    <property type="match status" value="1"/>
</dbReference>
<dbReference type="SUPFAM" id="SSF160904">
    <property type="entry name" value="Jann2411-like"/>
    <property type="match status" value="1"/>
</dbReference>
<name>A0A5C6S9U6_9RHOB</name>
<evidence type="ECO:0000313" key="2">
    <source>
        <dbReference type="EMBL" id="TXB71251.1"/>
    </source>
</evidence>
<dbReference type="EMBL" id="VOPL01000001">
    <property type="protein sequence ID" value="TXB71251.1"/>
    <property type="molecule type" value="Genomic_DNA"/>
</dbReference>
<dbReference type="Pfam" id="PF11706">
    <property type="entry name" value="zf-CGNR"/>
    <property type="match status" value="1"/>
</dbReference>
<keyword evidence="3" id="KW-1185">Reference proteome</keyword>
<accession>A0A5C6S9U6</accession>
<dbReference type="InterPro" id="IPR010852">
    <property type="entry name" value="ABATE"/>
</dbReference>
<proteinExistence type="predicted"/>
<dbReference type="AlphaFoldDB" id="A0A5C6S9U6"/>
<organism evidence="2 3">
    <name type="scientific">Paracoccus aurantiacus</name>
    <dbReference type="NCBI Taxonomy" id="2599412"/>
    <lineage>
        <taxon>Bacteria</taxon>
        <taxon>Pseudomonadati</taxon>
        <taxon>Pseudomonadota</taxon>
        <taxon>Alphaproteobacteria</taxon>
        <taxon>Rhodobacterales</taxon>
        <taxon>Paracoccaceae</taxon>
        <taxon>Paracoccus</taxon>
    </lineage>
</organism>
<dbReference type="PANTHER" id="PTHR35525:SF3">
    <property type="entry name" value="BLL6575 PROTEIN"/>
    <property type="match status" value="1"/>
</dbReference>
<feature type="domain" description="Zinc finger CGNR" evidence="1">
    <location>
        <begin position="151"/>
        <end position="191"/>
    </location>
</feature>
<evidence type="ECO:0000313" key="3">
    <source>
        <dbReference type="Proteomes" id="UP000321562"/>
    </source>
</evidence>